<proteinExistence type="predicted"/>
<protein>
    <submittedName>
        <fullName evidence="1">Uncharacterized protein</fullName>
    </submittedName>
</protein>
<keyword evidence="2" id="KW-1185">Reference proteome</keyword>
<dbReference type="EMBL" id="BOPZ01000009">
    <property type="protein sequence ID" value="GIM28727.1"/>
    <property type="molecule type" value="Genomic_DNA"/>
</dbReference>
<name>A0A919VG13_9CLOT</name>
<evidence type="ECO:0000313" key="2">
    <source>
        <dbReference type="Proteomes" id="UP000679179"/>
    </source>
</evidence>
<reference evidence="1" key="1">
    <citation type="submission" date="2021-03" db="EMBL/GenBank/DDBJ databases">
        <title>Taxonomic study of Clostridium polyendosporum from meadow-gley soil under rice.</title>
        <authorList>
            <person name="Kobayashi H."/>
            <person name="Tanizawa Y."/>
            <person name="Yagura M."/>
        </authorList>
    </citation>
    <scope>NUCLEOTIDE SEQUENCE</scope>
    <source>
        <strain evidence="1">JCM 30710</strain>
    </source>
</reference>
<dbReference type="AlphaFoldDB" id="A0A919VG13"/>
<accession>A0A919VG13</accession>
<organism evidence="1 2">
    <name type="scientific">Clostridium polyendosporum</name>
    <dbReference type="NCBI Taxonomy" id="69208"/>
    <lineage>
        <taxon>Bacteria</taxon>
        <taxon>Bacillati</taxon>
        <taxon>Bacillota</taxon>
        <taxon>Clostridia</taxon>
        <taxon>Eubacteriales</taxon>
        <taxon>Clostridiaceae</taxon>
        <taxon>Clostridium</taxon>
    </lineage>
</organism>
<dbReference type="Proteomes" id="UP000679179">
    <property type="component" value="Unassembled WGS sequence"/>
</dbReference>
<dbReference type="RefSeq" id="WP_212903454.1">
    <property type="nucleotide sequence ID" value="NZ_BOPZ01000009.1"/>
</dbReference>
<evidence type="ECO:0000313" key="1">
    <source>
        <dbReference type="EMBL" id="GIM28727.1"/>
    </source>
</evidence>
<comment type="caution">
    <text evidence="1">The sequence shown here is derived from an EMBL/GenBank/DDBJ whole genome shotgun (WGS) entry which is preliminary data.</text>
</comment>
<gene>
    <name evidence="1" type="ORF">CPJCM30710_13930</name>
</gene>
<sequence>MKKYVKPTFEFVELRIEERVARCVNDPLPPSGNGDTNYFGYGNSSELPGNHPGCVYHCPQC</sequence>